<dbReference type="InterPro" id="IPR016676">
    <property type="entry name" value="P_lipid/glycerol_AcTrfase_prd"/>
</dbReference>
<dbReference type="SMART" id="SM00563">
    <property type="entry name" value="PlsC"/>
    <property type="match status" value="1"/>
</dbReference>
<sequence length="290" mass="31776">MSDIEPVATTTADTALTDGAPLRMSLNENDIRRLEAFAAPIRAWTSPVFHGLSNIPADGPVLLVGNHNFLGIDTPVLWPELARTRGRLLRGLAENVLITVPGVRHFLQSIGCVRGNRENCRTLLEEGEMVLVFPGGGREAVRRKGEKYVLKWEGRTGFARMAIETGAPIVPLAMIGADDIYDIVFDGDHLAMRPVRMLVEALGLHGTLTPPLVRGVGPTLVPKPERFYYSAGTPIDTTPWADAPDLDRAAADLQAVVRKALEEELRFLFAERERDRGRTLWGRVCGAIGL</sequence>
<protein>
    <recommendedName>
        <fullName evidence="1">Phospholipid/glycerol acyltransferase domain-containing protein</fullName>
    </recommendedName>
</protein>
<evidence type="ECO:0000313" key="3">
    <source>
        <dbReference type="Proteomes" id="UP000438448"/>
    </source>
</evidence>
<dbReference type="GO" id="GO:0016746">
    <property type="term" value="F:acyltransferase activity"/>
    <property type="evidence" value="ECO:0007669"/>
    <property type="project" value="InterPro"/>
</dbReference>
<keyword evidence="3" id="KW-1185">Reference proteome</keyword>
<evidence type="ECO:0000313" key="2">
    <source>
        <dbReference type="EMBL" id="MQY18937.1"/>
    </source>
</evidence>
<dbReference type="Proteomes" id="UP000438448">
    <property type="component" value="Unassembled WGS sequence"/>
</dbReference>
<dbReference type="EMBL" id="WEGK01000003">
    <property type="protein sequence ID" value="MQY18937.1"/>
    <property type="molecule type" value="Genomic_DNA"/>
</dbReference>
<reference evidence="2 3" key="1">
    <citation type="submission" date="2019-10" db="EMBL/GenBank/DDBJ databases">
        <title>Nocardia macrotermitis sp. nov. and Nocardia aurantia sp. nov., isolated from the gut of fungus growing-termite Macrotermes natalensis.</title>
        <authorList>
            <person name="Benndorf R."/>
            <person name="Schwitalla J."/>
            <person name="Martin K."/>
            <person name="De Beer W."/>
            <person name="Kaster A.-K."/>
            <person name="Vollmers J."/>
            <person name="Poulsen M."/>
            <person name="Beemelmanns C."/>
        </authorList>
    </citation>
    <scope>NUCLEOTIDE SEQUENCE [LARGE SCALE GENOMIC DNA]</scope>
    <source>
        <strain evidence="2 3">RB20</strain>
    </source>
</reference>
<accession>A0A7K0CZL7</accession>
<comment type="caution">
    <text evidence="2">The sequence shown here is derived from an EMBL/GenBank/DDBJ whole genome shotgun (WGS) entry which is preliminary data.</text>
</comment>
<dbReference type="PIRSF" id="PIRSF016753">
    <property type="entry name" value="P_lipid/glycerol_ac_tran_prd"/>
    <property type="match status" value="1"/>
</dbReference>
<dbReference type="CDD" id="cd07987">
    <property type="entry name" value="LPLAT_MGAT-like"/>
    <property type="match status" value="1"/>
</dbReference>
<dbReference type="Pfam" id="PF01553">
    <property type="entry name" value="Acyltransferase"/>
    <property type="match status" value="1"/>
</dbReference>
<dbReference type="PANTHER" id="PTHR22753">
    <property type="entry name" value="TRANSMEMBRANE PROTEIN 68"/>
    <property type="match status" value="1"/>
</dbReference>
<organism evidence="2 3">
    <name type="scientific">Nocardia macrotermitis</name>
    <dbReference type="NCBI Taxonomy" id="2585198"/>
    <lineage>
        <taxon>Bacteria</taxon>
        <taxon>Bacillati</taxon>
        <taxon>Actinomycetota</taxon>
        <taxon>Actinomycetes</taxon>
        <taxon>Mycobacteriales</taxon>
        <taxon>Nocardiaceae</taxon>
        <taxon>Nocardia</taxon>
    </lineage>
</organism>
<dbReference type="RefSeq" id="WP_227833344.1">
    <property type="nucleotide sequence ID" value="NZ_WEGK01000003.1"/>
</dbReference>
<proteinExistence type="predicted"/>
<dbReference type="PANTHER" id="PTHR22753:SF14">
    <property type="entry name" value="MONOACYLGLYCEROL_DIACYLGLYCEROL O-ACYLTRANSFERASE"/>
    <property type="match status" value="1"/>
</dbReference>
<dbReference type="GO" id="GO:0016020">
    <property type="term" value="C:membrane"/>
    <property type="evidence" value="ECO:0007669"/>
    <property type="project" value="TreeGrafter"/>
</dbReference>
<name>A0A7K0CZL7_9NOCA</name>
<dbReference type="AlphaFoldDB" id="A0A7K0CZL7"/>
<gene>
    <name evidence="2" type="ORF">NRB20_20210</name>
</gene>
<dbReference type="SUPFAM" id="SSF69593">
    <property type="entry name" value="Glycerol-3-phosphate (1)-acyltransferase"/>
    <property type="match status" value="1"/>
</dbReference>
<evidence type="ECO:0000259" key="1">
    <source>
        <dbReference type="SMART" id="SM00563"/>
    </source>
</evidence>
<dbReference type="InterPro" id="IPR002123">
    <property type="entry name" value="Plipid/glycerol_acylTrfase"/>
</dbReference>
<feature type="domain" description="Phospholipid/glycerol acyltransferase" evidence="1">
    <location>
        <begin position="61"/>
        <end position="177"/>
    </location>
</feature>